<dbReference type="OrthoDB" id="9768284at2"/>
<dbReference type="Pfam" id="PF13527">
    <property type="entry name" value="Acetyltransf_9"/>
    <property type="match status" value="1"/>
</dbReference>
<dbReference type="PROSITE" id="PS51186">
    <property type="entry name" value="GNAT"/>
    <property type="match status" value="1"/>
</dbReference>
<sequence>MRIRRISGDERLTTSFPLQSYAFDKSPTEHAVSQHYRDFLPYHSGNHTLVAEEDGATLATVAAIPMQQNVRGAVVPMAGVASIATHPLARRRGLVRTLLNQLLEEMRDDGNPVSTLYPFRPSFYARFGYVTLPQHRTATFSPDGLGSLLRADLPGELRWRRIADGYEDHRALTLRLRDQLHGFATFPDYRAVSLRDDTKWVVTAHVDGEVVGSLPYRIEEHLGELSADTLLHTGPHGRALLLSFLARHADQVDRIKLALLPGDTPELWADDLKVETTADVRSVGAHAPMARVLSLEGLEGIAAGPVAITVDVVDDALLAGRYHLDGTGGTLLVDRTDAPAAASLSAAGLSALVYGVLDPVEIGLRGLGTIPLEAAEALRDLFPVLPPYVCAEF</sequence>
<dbReference type="InterPro" id="IPR016181">
    <property type="entry name" value="Acyl_CoA_acyltransferase"/>
</dbReference>
<protein>
    <submittedName>
        <fullName evidence="2">Predicted acetyltransferase</fullName>
    </submittedName>
</protein>
<reference evidence="3" key="1">
    <citation type="submission" date="2016-10" db="EMBL/GenBank/DDBJ databases">
        <authorList>
            <person name="Varghese N."/>
            <person name="Submissions S."/>
        </authorList>
    </citation>
    <scope>NUCLEOTIDE SEQUENCE [LARGE SCALE GENOMIC DNA]</scope>
    <source>
        <strain evidence="3">DSM 44718</strain>
    </source>
</reference>
<dbReference type="PANTHER" id="PTHR37817">
    <property type="entry name" value="N-ACETYLTRANSFERASE EIS"/>
    <property type="match status" value="1"/>
</dbReference>
<keyword evidence="2" id="KW-0808">Transferase</keyword>
<dbReference type="InterPro" id="IPR000182">
    <property type="entry name" value="GNAT_dom"/>
</dbReference>
<dbReference type="AlphaFoldDB" id="A0A1H3QUR1"/>
<organism evidence="2 3">
    <name type="scientific">Asanoa ishikariensis</name>
    <dbReference type="NCBI Taxonomy" id="137265"/>
    <lineage>
        <taxon>Bacteria</taxon>
        <taxon>Bacillati</taxon>
        <taxon>Actinomycetota</taxon>
        <taxon>Actinomycetes</taxon>
        <taxon>Micromonosporales</taxon>
        <taxon>Micromonosporaceae</taxon>
        <taxon>Asanoa</taxon>
    </lineage>
</organism>
<name>A0A1H3QUR1_9ACTN</name>
<dbReference type="RefSeq" id="WP_090792301.1">
    <property type="nucleotide sequence ID" value="NZ_BOND01000009.1"/>
</dbReference>
<dbReference type="EMBL" id="FNQB01000002">
    <property type="protein sequence ID" value="SDZ17003.1"/>
    <property type="molecule type" value="Genomic_DNA"/>
</dbReference>
<dbReference type="InterPro" id="IPR036527">
    <property type="entry name" value="SCP2_sterol-bd_dom_sf"/>
</dbReference>
<gene>
    <name evidence="2" type="ORF">SAMN05421684_3195</name>
</gene>
<evidence type="ECO:0000259" key="1">
    <source>
        <dbReference type="PROSITE" id="PS51186"/>
    </source>
</evidence>
<accession>A0A1H3QUR1</accession>
<dbReference type="PANTHER" id="PTHR37817:SF1">
    <property type="entry name" value="N-ACETYLTRANSFERASE EIS"/>
    <property type="match status" value="1"/>
</dbReference>
<dbReference type="SUPFAM" id="SSF55718">
    <property type="entry name" value="SCP-like"/>
    <property type="match status" value="1"/>
</dbReference>
<dbReference type="Proteomes" id="UP000199632">
    <property type="component" value="Unassembled WGS sequence"/>
</dbReference>
<feature type="domain" description="N-acetyltransferase" evidence="1">
    <location>
        <begin position="1"/>
        <end position="154"/>
    </location>
</feature>
<dbReference type="CDD" id="cd04301">
    <property type="entry name" value="NAT_SF"/>
    <property type="match status" value="1"/>
</dbReference>
<dbReference type="STRING" id="137265.SAMN05421684_3195"/>
<dbReference type="GO" id="GO:0034069">
    <property type="term" value="F:aminoglycoside N-acetyltransferase activity"/>
    <property type="evidence" value="ECO:0007669"/>
    <property type="project" value="TreeGrafter"/>
</dbReference>
<evidence type="ECO:0000313" key="3">
    <source>
        <dbReference type="Proteomes" id="UP000199632"/>
    </source>
</evidence>
<dbReference type="SUPFAM" id="SSF55729">
    <property type="entry name" value="Acyl-CoA N-acyltransferases (Nat)"/>
    <property type="match status" value="1"/>
</dbReference>
<dbReference type="Gene3D" id="3.40.630.30">
    <property type="match status" value="2"/>
</dbReference>
<keyword evidence="3" id="KW-1185">Reference proteome</keyword>
<dbReference type="GO" id="GO:0030649">
    <property type="term" value="P:aminoglycoside antibiotic catabolic process"/>
    <property type="evidence" value="ECO:0007669"/>
    <property type="project" value="TreeGrafter"/>
</dbReference>
<evidence type="ECO:0000313" key="2">
    <source>
        <dbReference type="EMBL" id="SDZ17003.1"/>
    </source>
</evidence>
<dbReference type="InterPro" id="IPR051554">
    <property type="entry name" value="Acetyltransferase_Eis"/>
</dbReference>
<dbReference type="Gene3D" id="3.30.1050.10">
    <property type="entry name" value="SCP2 sterol-binding domain"/>
    <property type="match status" value="1"/>
</dbReference>
<proteinExistence type="predicted"/>